<organism evidence="1 2">
    <name type="scientific">Rhododendron griersonianum</name>
    <dbReference type="NCBI Taxonomy" id="479676"/>
    <lineage>
        <taxon>Eukaryota</taxon>
        <taxon>Viridiplantae</taxon>
        <taxon>Streptophyta</taxon>
        <taxon>Embryophyta</taxon>
        <taxon>Tracheophyta</taxon>
        <taxon>Spermatophyta</taxon>
        <taxon>Magnoliopsida</taxon>
        <taxon>eudicotyledons</taxon>
        <taxon>Gunneridae</taxon>
        <taxon>Pentapetalae</taxon>
        <taxon>asterids</taxon>
        <taxon>Ericales</taxon>
        <taxon>Ericaceae</taxon>
        <taxon>Ericoideae</taxon>
        <taxon>Rhodoreae</taxon>
        <taxon>Rhododendron</taxon>
    </lineage>
</organism>
<name>A0AAV6IKG4_9ERIC</name>
<gene>
    <name evidence="1" type="ORF">RHGRI_029490</name>
</gene>
<keyword evidence="2" id="KW-1185">Reference proteome</keyword>
<dbReference type="Proteomes" id="UP000823749">
    <property type="component" value="Chromosome 10"/>
</dbReference>
<comment type="caution">
    <text evidence="1">The sequence shown here is derived from an EMBL/GenBank/DDBJ whole genome shotgun (WGS) entry which is preliminary data.</text>
</comment>
<dbReference type="EMBL" id="JACTNZ010000010">
    <property type="protein sequence ID" value="KAG5528843.1"/>
    <property type="molecule type" value="Genomic_DNA"/>
</dbReference>
<dbReference type="AlphaFoldDB" id="A0AAV6IKG4"/>
<proteinExistence type="predicted"/>
<accession>A0AAV6IKG4</accession>
<evidence type="ECO:0000313" key="2">
    <source>
        <dbReference type="Proteomes" id="UP000823749"/>
    </source>
</evidence>
<evidence type="ECO:0000313" key="1">
    <source>
        <dbReference type="EMBL" id="KAG5528843.1"/>
    </source>
</evidence>
<reference evidence="1" key="1">
    <citation type="submission" date="2020-08" db="EMBL/GenBank/DDBJ databases">
        <title>Plant Genome Project.</title>
        <authorList>
            <person name="Zhang R.-G."/>
        </authorList>
    </citation>
    <scope>NUCLEOTIDE SEQUENCE</scope>
    <source>
        <strain evidence="1">WSP0</strain>
        <tissue evidence="1">Leaf</tissue>
    </source>
</reference>
<sequence>MGRLFPCTRVGNFFLGGIGPPVKLPRMRRNLTMFRPTPLKPLTPLTCSMIAILRPLQMVTRLMEVMRTLRPPMLGRKGQRRRQRWMQKRHPCMTHSGIIRRKAVRHFLRSPIQLVLRTDSLPRRRRCLASLRSSTFSCLICLRHTPLLYRRKRMSTRFTAYPRTTDKLGSRPY</sequence>
<protein>
    <submittedName>
        <fullName evidence="1">Uncharacterized protein</fullName>
    </submittedName>
</protein>